<feature type="transmembrane region" description="Helical" evidence="8">
    <location>
        <begin position="125"/>
        <end position="152"/>
    </location>
</feature>
<evidence type="ECO:0000256" key="7">
    <source>
        <dbReference type="ARBA" id="ARBA00023136"/>
    </source>
</evidence>
<dbReference type="AlphaFoldDB" id="A0A7X0JJJ2"/>
<evidence type="ECO:0000256" key="3">
    <source>
        <dbReference type="ARBA" id="ARBA00022448"/>
    </source>
</evidence>
<dbReference type="InterPro" id="IPR002781">
    <property type="entry name" value="TM_pro_TauE-like"/>
</dbReference>
<evidence type="ECO:0000256" key="2">
    <source>
        <dbReference type="ARBA" id="ARBA00009142"/>
    </source>
</evidence>
<reference evidence="9 10" key="1">
    <citation type="submission" date="2020-08" db="EMBL/GenBank/DDBJ databases">
        <title>The Agave Microbiome: Exploring the role of microbial communities in plant adaptations to desert environments.</title>
        <authorList>
            <person name="Partida-Martinez L.P."/>
        </authorList>
    </citation>
    <scope>NUCLEOTIDE SEQUENCE [LARGE SCALE GENOMIC DNA]</scope>
    <source>
        <strain evidence="9 10">AS3.12</strain>
    </source>
</reference>
<dbReference type="PANTHER" id="PTHR30269">
    <property type="entry name" value="TRANSMEMBRANE PROTEIN YFCA"/>
    <property type="match status" value="1"/>
</dbReference>
<organism evidence="9 10">
    <name type="scientific">Rhizobium soli</name>
    <dbReference type="NCBI Taxonomy" id="424798"/>
    <lineage>
        <taxon>Bacteria</taxon>
        <taxon>Pseudomonadati</taxon>
        <taxon>Pseudomonadota</taxon>
        <taxon>Alphaproteobacteria</taxon>
        <taxon>Hyphomicrobiales</taxon>
        <taxon>Rhizobiaceae</taxon>
        <taxon>Rhizobium/Agrobacterium group</taxon>
        <taxon>Rhizobium</taxon>
    </lineage>
</organism>
<keyword evidence="3" id="KW-0813">Transport</keyword>
<evidence type="ECO:0000313" key="10">
    <source>
        <dbReference type="Proteomes" id="UP000585437"/>
    </source>
</evidence>
<feature type="transmembrane region" description="Helical" evidence="8">
    <location>
        <begin position="224"/>
        <end position="244"/>
    </location>
</feature>
<protein>
    <recommendedName>
        <fullName evidence="8">Probable membrane transporter protein</fullName>
    </recommendedName>
</protein>
<evidence type="ECO:0000256" key="4">
    <source>
        <dbReference type="ARBA" id="ARBA00022475"/>
    </source>
</evidence>
<dbReference type="PANTHER" id="PTHR30269:SF37">
    <property type="entry name" value="MEMBRANE TRANSPORTER PROTEIN"/>
    <property type="match status" value="1"/>
</dbReference>
<keyword evidence="10" id="KW-1185">Reference proteome</keyword>
<comment type="similarity">
    <text evidence="2 8">Belongs to the 4-toluene sulfonate uptake permease (TSUP) (TC 2.A.102) family.</text>
</comment>
<gene>
    <name evidence="9" type="ORF">F4695_002129</name>
</gene>
<name>A0A7X0JJJ2_9HYPH</name>
<dbReference type="InterPro" id="IPR052017">
    <property type="entry name" value="TSUP"/>
</dbReference>
<dbReference type="RefSeq" id="WP_210311780.1">
    <property type="nucleotide sequence ID" value="NZ_JACHBU010000003.1"/>
</dbReference>
<dbReference type="EMBL" id="JACHBU010000003">
    <property type="protein sequence ID" value="MBB6508780.1"/>
    <property type="molecule type" value="Genomic_DNA"/>
</dbReference>
<keyword evidence="6 8" id="KW-1133">Transmembrane helix</keyword>
<evidence type="ECO:0000313" key="9">
    <source>
        <dbReference type="EMBL" id="MBB6508780.1"/>
    </source>
</evidence>
<dbReference type="GO" id="GO:0005886">
    <property type="term" value="C:plasma membrane"/>
    <property type="evidence" value="ECO:0007669"/>
    <property type="project" value="UniProtKB-SubCell"/>
</dbReference>
<comment type="caution">
    <text evidence="9">The sequence shown here is derived from an EMBL/GenBank/DDBJ whole genome shotgun (WGS) entry which is preliminary data.</text>
</comment>
<feature type="transmembrane region" description="Helical" evidence="8">
    <location>
        <begin position="95"/>
        <end position="113"/>
    </location>
</feature>
<dbReference type="Proteomes" id="UP000585437">
    <property type="component" value="Unassembled WGS sequence"/>
</dbReference>
<feature type="transmembrane region" description="Helical" evidence="8">
    <location>
        <begin position="30"/>
        <end position="51"/>
    </location>
</feature>
<keyword evidence="4 8" id="KW-1003">Cell membrane</keyword>
<evidence type="ECO:0000256" key="6">
    <source>
        <dbReference type="ARBA" id="ARBA00022989"/>
    </source>
</evidence>
<sequence>MSLIIFIGMAVTVFLTSLLSGIFGMAGGLILLWVLLFLYPVGTAIAIQGVIQMVSNGSRAWFSRAYIDWKILSILCSGVAVSALVLFLTSYTPSLIVVLIGVGLMPVLVWIPVNRLQLDASRPSHAFLAGLLSGGMTISVGVAGPTVDIFFIRTEMDRRKVIATKASIQTISHLAKIAFYWDAASNLPTVDMVAVLIAAPIAILGARAGNGILQKMTDANFRSWTRWVVTGVGAVYLTQGLLSFF</sequence>
<keyword evidence="7 8" id="KW-0472">Membrane</keyword>
<evidence type="ECO:0000256" key="5">
    <source>
        <dbReference type="ARBA" id="ARBA00022692"/>
    </source>
</evidence>
<feature type="transmembrane region" description="Helical" evidence="8">
    <location>
        <begin position="192"/>
        <end position="212"/>
    </location>
</feature>
<dbReference type="Pfam" id="PF01925">
    <property type="entry name" value="TauE"/>
    <property type="match status" value="1"/>
</dbReference>
<comment type="subcellular location">
    <subcellularLocation>
        <location evidence="1 8">Cell membrane</location>
        <topology evidence="1 8">Multi-pass membrane protein</topology>
    </subcellularLocation>
</comment>
<evidence type="ECO:0000256" key="8">
    <source>
        <dbReference type="RuleBase" id="RU363041"/>
    </source>
</evidence>
<evidence type="ECO:0000256" key="1">
    <source>
        <dbReference type="ARBA" id="ARBA00004651"/>
    </source>
</evidence>
<proteinExistence type="inferred from homology"/>
<keyword evidence="5 8" id="KW-0812">Transmembrane</keyword>
<feature type="transmembrane region" description="Helical" evidence="8">
    <location>
        <begin position="71"/>
        <end position="89"/>
    </location>
</feature>
<accession>A0A7X0JJJ2</accession>